<protein>
    <submittedName>
        <fullName evidence="1">Uncharacterized protein</fullName>
    </submittedName>
</protein>
<accession>A0A7N0VM82</accession>
<name>A0A7N0VM82_KALFE</name>
<dbReference type="Gramene" id="Kaladp1113s0002.1.v1.1">
    <property type="protein sequence ID" value="Kaladp1113s0002.1.v1.1.CDS.1"/>
    <property type="gene ID" value="Kaladp1113s0002.v1.1"/>
</dbReference>
<reference evidence="1" key="1">
    <citation type="submission" date="2021-01" db="UniProtKB">
        <authorList>
            <consortium name="EnsemblPlants"/>
        </authorList>
    </citation>
    <scope>IDENTIFICATION</scope>
</reference>
<dbReference type="PANTHER" id="PTHR35291">
    <property type="entry name" value="PROTEIN SHROOM-LIKE"/>
    <property type="match status" value="1"/>
</dbReference>
<organism evidence="1 2">
    <name type="scientific">Kalanchoe fedtschenkoi</name>
    <name type="common">Lavender scallops</name>
    <name type="synonym">South American air plant</name>
    <dbReference type="NCBI Taxonomy" id="63787"/>
    <lineage>
        <taxon>Eukaryota</taxon>
        <taxon>Viridiplantae</taxon>
        <taxon>Streptophyta</taxon>
        <taxon>Embryophyta</taxon>
        <taxon>Tracheophyta</taxon>
        <taxon>Spermatophyta</taxon>
        <taxon>Magnoliopsida</taxon>
        <taxon>eudicotyledons</taxon>
        <taxon>Gunneridae</taxon>
        <taxon>Pentapetalae</taxon>
        <taxon>Saxifragales</taxon>
        <taxon>Crassulaceae</taxon>
        <taxon>Kalanchoe</taxon>
    </lineage>
</organism>
<proteinExistence type="predicted"/>
<dbReference type="Proteomes" id="UP000594263">
    <property type="component" value="Unplaced"/>
</dbReference>
<dbReference type="EnsemblPlants" id="Kaladp1113s0002.1.v1.1">
    <property type="protein sequence ID" value="Kaladp1113s0002.1.v1.1.CDS.1"/>
    <property type="gene ID" value="Kaladp1113s0002.v1.1"/>
</dbReference>
<sequence length="141" mass="15932">MMRAFSTTKNRHGYSRLEDEQPFISDAVKLKRVYSVPASKDLQHPQYQQQKYLGGSLKDPKQYKFGFSTKQSSKAAVAPLPNASQAKLARKASKIHPLFGLFDPKSSKKKTITRAEFGRYLEYVKEGGLWNMNKQTPASSS</sequence>
<evidence type="ECO:0000313" key="2">
    <source>
        <dbReference type="Proteomes" id="UP000594263"/>
    </source>
</evidence>
<dbReference type="PANTHER" id="PTHR35291:SF3">
    <property type="entry name" value="PROTEIN SHROOM-LIKE"/>
    <property type="match status" value="1"/>
</dbReference>
<dbReference type="AlphaFoldDB" id="A0A7N0VM82"/>
<keyword evidence="2" id="KW-1185">Reference proteome</keyword>
<evidence type="ECO:0000313" key="1">
    <source>
        <dbReference type="EnsemblPlants" id="Kaladp1113s0002.1.v1.1.CDS.1"/>
    </source>
</evidence>